<dbReference type="RefSeq" id="WP_006952749.1">
    <property type="nucleotide sequence ID" value="NZ_JH594522.1"/>
</dbReference>
<dbReference type="AlphaFoldDB" id="H1Q348"/>
<dbReference type="InterPro" id="IPR036852">
    <property type="entry name" value="Peptidase_S8/S53_dom_sf"/>
</dbReference>
<evidence type="ECO:0000256" key="6">
    <source>
        <dbReference type="PROSITE-ProRule" id="PRU01240"/>
    </source>
</evidence>
<dbReference type="InterPro" id="IPR050131">
    <property type="entry name" value="Peptidase_S8_subtilisin-like"/>
</dbReference>
<dbReference type="eggNOG" id="COG1404">
    <property type="taxonomic scope" value="Bacteria"/>
</dbReference>
<dbReference type="PROSITE" id="PS00138">
    <property type="entry name" value="SUBTILASE_SER"/>
    <property type="match status" value="1"/>
</dbReference>
<dbReference type="Gene3D" id="3.40.50.200">
    <property type="entry name" value="Peptidase S8/S53 domain"/>
    <property type="match status" value="2"/>
</dbReference>
<evidence type="ECO:0000256" key="5">
    <source>
        <dbReference type="PIRSR" id="PIRSR615500-1"/>
    </source>
</evidence>
<evidence type="ECO:0000313" key="9">
    <source>
        <dbReference type="Proteomes" id="UP000016023"/>
    </source>
</evidence>
<dbReference type="PRINTS" id="PR00723">
    <property type="entry name" value="SUBTILISIN"/>
</dbReference>
<evidence type="ECO:0000256" key="1">
    <source>
        <dbReference type="ARBA" id="ARBA00011073"/>
    </source>
</evidence>
<dbReference type="PANTHER" id="PTHR43806">
    <property type="entry name" value="PEPTIDASE S8"/>
    <property type="match status" value="1"/>
</dbReference>
<protein>
    <recommendedName>
        <fullName evidence="7">Peptidase S8/S53 domain-containing protein</fullName>
    </recommendedName>
</protein>
<comment type="caution">
    <text evidence="8">The sequence shown here is derived from an EMBL/GenBank/DDBJ whole genome shotgun (WGS) entry which is preliminary data.</text>
</comment>
<dbReference type="PATRIC" id="fig|883158.3.peg.1339"/>
<keyword evidence="9" id="KW-1185">Reference proteome</keyword>
<dbReference type="Proteomes" id="UP000016023">
    <property type="component" value="Unassembled WGS sequence"/>
</dbReference>
<feature type="active site" description="Charge relay system" evidence="5 6">
    <location>
        <position position="591"/>
    </location>
</feature>
<dbReference type="EMBL" id="AGWK01000036">
    <property type="protein sequence ID" value="EHO69646.1"/>
    <property type="molecule type" value="Genomic_DNA"/>
</dbReference>
<dbReference type="SUPFAM" id="SSF52743">
    <property type="entry name" value="Subtilisin-like"/>
    <property type="match status" value="1"/>
</dbReference>
<dbReference type="GO" id="GO:0004252">
    <property type="term" value="F:serine-type endopeptidase activity"/>
    <property type="evidence" value="ECO:0007669"/>
    <property type="project" value="UniProtKB-UniRule"/>
</dbReference>
<reference evidence="8 9" key="1">
    <citation type="submission" date="2011-12" db="EMBL/GenBank/DDBJ databases">
        <title>The Genome Sequence of Prevotella micans F0438.</title>
        <authorList>
            <consortium name="The Broad Institute Genome Sequencing Platform"/>
            <person name="Earl A."/>
            <person name="Ward D."/>
            <person name="Feldgarden M."/>
            <person name="Gevers D."/>
            <person name="Izard J."/>
            <person name="Baranova O.V."/>
            <person name="Blanton J.M."/>
            <person name="Wade W.G."/>
            <person name="Dewhirst F.E."/>
            <person name="Young S.K."/>
            <person name="Zeng Q."/>
            <person name="Gargeya S."/>
            <person name="Fitzgerald M."/>
            <person name="Haas B."/>
            <person name="Abouelleil A."/>
            <person name="Alvarado L."/>
            <person name="Arachchi H.M."/>
            <person name="Berlin A."/>
            <person name="Chapman S.B."/>
            <person name="Gearin G."/>
            <person name="Goldberg J."/>
            <person name="Griggs A."/>
            <person name="Gujja S."/>
            <person name="Hansen M."/>
            <person name="Heiman D."/>
            <person name="Howarth C."/>
            <person name="Larimer J."/>
            <person name="Lui A."/>
            <person name="MacDonald P.J.P."/>
            <person name="McCowen C."/>
            <person name="Montmayeur A."/>
            <person name="Murphy C."/>
            <person name="Neiman D."/>
            <person name="Pearson M."/>
            <person name="Priest M."/>
            <person name="Roberts A."/>
            <person name="Saif S."/>
            <person name="Shea T."/>
            <person name="Sisk P."/>
            <person name="Stolte C."/>
            <person name="Sykes S."/>
            <person name="Wortman J."/>
            <person name="Nusbaum C."/>
            <person name="Birren B."/>
        </authorList>
    </citation>
    <scope>NUCLEOTIDE SEQUENCE [LARGE SCALE GENOMIC DNA]</scope>
    <source>
        <strain evidence="8 9">F0438</strain>
    </source>
</reference>
<sequence length="703" mass="76934">MKRLIDCIRIGGVLLVLLVQTLEIIGQKPVLWKMSALVREAAIETYGNKTKAQFRNETNDRTALLTALVRATSENTLKEYGCEIMAKFGDIYVTMIPLNNLAQMSNSEEVKRIETGHFASVHMDTTRFLVNAEAVNSGMNLPHEYTGRGVVIGVQDIGFDLTHPTFYTIDMRRNRIVAMWDQLSTDTLGSRLCVGRDYVGQKALEIIGCSRDGQTEAHGTHTAGIAAGSGVEAPGVVSNYRGMAPEADICLVANVTSDNARFIDPTLYYKYTYATDLLGFKYIFDYARSVSKPCVINFSEGSPQGFTNEEMLINEVLDSLTGPGRIIVASAGNEGEFINHLHKERGRESAGNFLLGNPDKVSLTALSADEFVFRVAVYNDKHNPTIFTIPTERIVASTDSLLCDTLLVGGRQYIVKVSAYPSCYDLSRTAYDFIISSSPSLGHDVFASFEIVGTDADVEVYRMRGYLTPRDLNPALVDGDVSQSVHTPASAPSVIAVGATAYRTEFVNYLGERKIYNSGKDGRLTYYSSTGPSRDGRLKPEVVAPGHNIISAYSSHFVMNPANNGALIASDVRHFQLNNRTYAWNANSGTSMSTPIVAGAIALWLEAYPKLTAADCRAIFARTSTHNDSVANYPNNRYGYGQIDVLAGLKEVLKLSAAGIEEVESESSSSNAIYLLDGRFVGLDAESLSPGIYIRAHRKFIKR</sequence>
<organism evidence="8 9">
    <name type="scientific">Prevotella micans F0438</name>
    <dbReference type="NCBI Taxonomy" id="883158"/>
    <lineage>
        <taxon>Bacteria</taxon>
        <taxon>Pseudomonadati</taxon>
        <taxon>Bacteroidota</taxon>
        <taxon>Bacteroidia</taxon>
        <taxon>Bacteroidales</taxon>
        <taxon>Prevotellaceae</taxon>
        <taxon>Prevotella</taxon>
    </lineage>
</organism>
<evidence type="ECO:0000313" key="8">
    <source>
        <dbReference type="EMBL" id="EHO69646.1"/>
    </source>
</evidence>
<evidence type="ECO:0000256" key="2">
    <source>
        <dbReference type="ARBA" id="ARBA00022670"/>
    </source>
</evidence>
<accession>H1Q348</accession>
<comment type="similarity">
    <text evidence="1 6">Belongs to the peptidase S8 family.</text>
</comment>
<feature type="active site" description="Charge relay system" evidence="5 6">
    <location>
        <position position="218"/>
    </location>
</feature>
<proteinExistence type="inferred from homology"/>
<feature type="domain" description="Peptidase S8/S53" evidence="7">
    <location>
        <begin position="482"/>
        <end position="641"/>
    </location>
</feature>
<dbReference type="InterPro" id="IPR015500">
    <property type="entry name" value="Peptidase_S8_subtilisin-rel"/>
</dbReference>
<gene>
    <name evidence="8" type="ORF">HMPREF9140_01336</name>
</gene>
<keyword evidence="4 6" id="KW-0720">Serine protease</keyword>
<evidence type="ECO:0000259" key="7">
    <source>
        <dbReference type="Pfam" id="PF00082"/>
    </source>
</evidence>
<evidence type="ECO:0000256" key="3">
    <source>
        <dbReference type="ARBA" id="ARBA00022801"/>
    </source>
</evidence>
<dbReference type="PROSITE" id="PS51892">
    <property type="entry name" value="SUBTILASE"/>
    <property type="match status" value="1"/>
</dbReference>
<dbReference type="STRING" id="883158.HMPREF9140_01336"/>
<dbReference type="Pfam" id="PF00082">
    <property type="entry name" value="Peptidase_S8"/>
    <property type="match status" value="2"/>
</dbReference>
<dbReference type="HOGENOM" id="CLU_020737_0_0_10"/>
<dbReference type="PANTHER" id="PTHR43806:SF11">
    <property type="entry name" value="CEREVISIN-RELATED"/>
    <property type="match status" value="1"/>
</dbReference>
<dbReference type="InterPro" id="IPR023828">
    <property type="entry name" value="Peptidase_S8_Ser-AS"/>
</dbReference>
<keyword evidence="3 6" id="KW-0378">Hydrolase</keyword>
<dbReference type="GO" id="GO:0006508">
    <property type="term" value="P:proteolysis"/>
    <property type="evidence" value="ECO:0007669"/>
    <property type="project" value="UniProtKB-KW"/>
</dbReference>
<evidence type="ECO:0000256" key="4">
    <source>
        <dbReference type="ARBA" id="ARBA00022825"/>
    </source>
</evidence>
<keyword evidence="2 6" id="KW-0645">Protease</keyword>
<name>H1Q348_9BACT</name>
<dbReference type="InterPro" id="IPR000209">
    <property type="entry name" value="Peptidase_S8/S53_dom"/>
</dbReference>
<feature type="domain" description="Peptidase S8/S53" evidence="7">
    <location>
        <begin position="147"/>
        <end position="335"/>
    </location>
</feature>
<feature type="active site" description="Charge relay system" evidence="5 6">
    <location>
        <position position="156"/>
    </location>
</feature>